<comment type="caution">
    <text evidence="3">The sequence shown here is derived from an EMBL/GenBank/DDBJ whole genome shotgun (WGS) entry which is preliminary data.</text>
</comment>
<feature type="transmembrane region" description="Helical" evidence="1">
    <location>
        <begin position="43"/>
        <end position="63"/>
    </location>
</feature>
<protein>
    <submittedName>
        <fullName evidence="3">Coat protein</fullName>
    </submittedName>
</protein>
<evidence type="ECO:0000256" key="2">
    <source>
        <dbReference type="SAM" id="SignalP"/>
    </source>
</evidence>
<dbReference type="EMBL" id="LPHB01000068">
    <property type="protein sequence ID" value="KWA56486.1"/>
    <property type="molecule type" value="Genomic_DNA"/>
</dbReference>
<gene>
    <name evidence="3" type="ORF">WT44_25090</name>
</gene>
<evidence type="ECO:0000313" key="4">
    <source>
        <dbReference type="Proteomes" id="UP000068603"/>
    </source>
</evidence>
<keyword evidence="3" id="KW-0167">Capsid protein</keyword>
<name>A0A107A602_9BURK</name>
<evidence type="ECO:0000313" key="3">
    <source>
        <dbReference type="EMBL" id="KWA56486.1"/>
    </source>
</evidence>
<reference evidence="3 4" key="1">
    <citation type="submission" date="2015-11" db="EMBL/GenBank/DDBJ databases">
        <title>Expanding the genomic diversity of Burkholderia species for the development of highly accurate diagnostics.</title>
        <authorList>
            <person name="Sahl J."/>
            <person name="Keim P."/>
            <person name="Wagner D."/>
        </authorList>
    </citation>
    <scope>NUCLEOTIDE SEQUENCE [LARGE SCALE GENOMIC DNA]</scope>
    <source>
        <strain evidence="3 4">MSMB1960WGS</strain>
    </source>
</reference>
<keyword evidence="1" id="KW-1133">Transmembrane helix</keyword>
<dbReference type="Pfam" id="PF05356">
    <property type="entry name" value="Phage_Coat_B"/>
    <property type="match status" value="1"/>
</dbReference>
<dbReference type="AlphaFoldDB" id="A0A107A602"/>
<dbReference type="RefSeq" id="WP_043036468.1">
    <property type="nucleotide sequence ID" value="NZ_LOZN01000027.1"/>
</dbReference>
<proteinExistence type="predicted"/>
<keyword evidence="3" id="KW-0946">Virion</keyword>
<accession>A0A107A602</accession>
<feature type="chain" id="PRO_5007127380" evidence="2">
    <location>
        <begin position="20"/>
        <end position="69"/>
    </location>
</feature>
<keyword evidence="1" id="KW-0472">Membrane</keyword>
<dbReference type="InterPro" id="IPR008020">
    <property type="entry name" value="G8P"/>
</dbReference>
<organism evidence="3">
    <name type="scientific">Burkholderia stagnalis</name>
    <dbReference type="NCBI Taxonomy" id="1503054"/>
    <lineage>
        <taxon>Bacteria</taxon>
        <taxon>Pseudomonadati</taxon>
        <taxon>Pseudomonadota</taxon>
        <taxon>Betaproteobacteria</taxon>
        <taxon>Burkholderiales</taxon>
        <taxon>Burkholderiaceae</taxon>
        <taxon>Burkholderia</taxon>
        <taxon>Burkholderia cepacia complex</taxon>
    </lineage>
</organism>
<dbReference type="Proteomes" id="UP000068603">
    <property type="component" value="Unassembled WGS sequence"/>
</dbReference>
<keyword evidence="1" id="KW-0812">Transmembrane</keyword>
<feature type="signal peptide" evidence="2">
    <location>
        <begin position="1"/>
        <end position="19"/>
    </location>
</feature>
<sequence length="69" mass="6722">MKKLFAAAATAVASAGAFAAGEGMPTMDVGPVVDAIKAIGPNVALVGGAVLALAAVTYGYRVVKGFIGR</sequence>
<evidence type="ECO:0000256" key="1">
    <source>
        <dbReference type="SAM" id="Phobius"/>
    </source>
</evidence>
<keyword evidence="2" id="KW-0732">Signal</keyword>